<organism evidence="2 3">
    <name type="scientific">Chloebia gouldiae</name>
    <name type="common">Gouldian finch</name>
    <name type="synonym">Erythrura gouldiae</name>
    <dbReference type="NCBI Taxonomy" id="44316"/>
    <lineage>
        <taxon>Eukaryota</taxon>
        <taxon>Metazoa</taxon>
        <taxon>Chordata</taxon>
        <taxon>Craniata</taxon>
        <taxon>Vertebrata</taxon>
        <taxon>Euteleostomi</taxon>
        <taxon>Archelosauria</taxon>
        <taxon>Archosauria</taxon>
        <taxon>Dinosauria</taxon>
        <taxon>Saurischia</taxon>
        <taxon>Theropoda</taxon>
        <taxon>Coelurosauria</taxon>
        <taxon>Aves</taxon>
        <taxon>Neognathae</taxon>
        <taxon>Neoaves</taxon>
        <taxon>Telluraves</taxon>
        <taxon>Australaves</taxon>
        <taxon>Passeriformes</taxon>
        <taxon>Passeroidea</taxon>
        <taxon>Passeridae</taxon>
        <taxon>Chloebia</taxon>
    </lineage>
</organism>
<feature type="compositionally biased region" description="Basic and acidic residues" evidence="1">
    <location>
        <begin position="262"/>
        <end position="279"/>
    </location>
</feature>
<dbReference type="OrthoDB" id="10468254at2759"/>
<dbReference type="AlphaFoldDB" id="A0A3L8S094"/>
<feature type="compositionally biased region" description="Gly residues" evidence="1">
    <location>
        <begin position="491"/>
        <end position="500"/>
    </location>
</feature>
<evidence type="ECO:0000313" key="2">
    <source>
        <dbReference type="EMBL" id="RLV92623.1"/>
    </source>
</evidence>
<feature type="region of interest" description="Disordered" evidence="1">
    <location>
        <begin position="1"/>
        <end position="91"/>
    </location>
</feature>
<protein>
    <submittedName>
        <fullName evidence="2">Uncharacterized protein</fullName>
    </submittedName>
</protein>
<feature type="compositionally biased region" description="Low complexity" evidence="1">
    <location>
        <begin position="11"/>
        <end position="32"/>
    </location>
</feature>
<gene>
    <name evidence="2" type="ORF">DV515_00013700</name>
</gene>
<accession>A0A3L8S094</accession>
<feature type="region of interest" description="Disordered" evidence="1">
    <location>
        <begin position="315"/>
        <end position="393"/>
    </location>
</feature>
<name>A0A3L8S094_CHLGU</name>
<feature type="region of interest" description="Disordered" evidence="1">
    <location>
        <begin position="418"/>
        <end position="455"/>
    </location>
</feature>
<feature type="region of interest" description="Disordered" evidence="1">
    <location>
        <begin position="485"/>
        <end position="507"/>
    </location>
</feature>
<keyword evidence="3" id="KW-1185">Reference proteome</keyword>
<dbReference type="Proteomes" id="UP000276834">
    <property type="component" value="Unassembled WGS sequence"/>
</dbReference>
<feature type="compositionally biased region" description="Gly residues" evidence="1">
    <location>
        <begin position="49"/>
        <end position="67"/>
    </location>
</feature>
<dbReference type="EMBL" id="QUSF01000099">
    <property type="protein sequence ID" value="RLV92623.1"/>
    <property type="molecule type" value="Genomic_DNA"/>
</dbReference>
<feature type="compositionally biased region" description="Low complexity" evidence="1">
    <location>
        <begin position="533"/>
        <end position="556"/>
    </location>
</feature>
<feature type="region of interest" description="Disordered" evidence="1">
    <location>
        <begin position="250"/>
        <end position="279"/>
    </location>
</feature>
<proteinExistence type="predicted"/>
<sequence>MQHHALPGPPQLQGSPGALLPPGSALAAALDPLLPPRPGRRRNSQRRGGLSGKGGNAGSGGGNGGAPLRGDRLRHQRGADGEGAARGRRGVPALQLAGEILPGVRPHRPGRGPGALRVLAQLLQGVRPARALPPRRRLHVLRGLPRGAARPRQVHQRRGGSSSLHAVGPSGLLLPHPDCPVRAEPLQQEPDGEAAARGGVRDGGRREWEWEWERGMDGTQGLLPHHRLGQVPAHRSQAVLLPRKLRGRLPGAEQRPGFHHLLRPEAAEQRQRVRGAGDHGEEPALHRALRVQHAAHRPQGPGHLLRHRRARQLEHAHPGPADGPPQGRGALQHQGGEANQDHAQAGAALGGQRPRPAGQRHHLGHRPHGRLLRRQPLAAAQPGRARRLAHHGHQEVGRRLQILGSGLVLGHGARPGHVHAGQGLPADQGSGVPGRGAPGHGALQAAGGAARGQGGVHEPARLVRGVPHHAQLLRAQRLHVLLDRPLRPEGDGGGEAGQGGAAALRARHGVAQGHAAALRHRLRHHLRPAALHAGHGAQPGALGLPHHPHQPAAAAGLRRRRARLQGVRQEVEELPAGRAGQAQLSSSPPFPKTRALKLLPGKLGIGTLSGVEVGVLLGLVFPFPRKTFAEAIEVLWGAVAAWRARPGPLEVGFCVRGVGAAPAG</sequence>
<feature type="compositionally biased region" description="Basic residues" evidence="1">
    <location>
        <begin position="358"/>
        <end position="373"/>
    </location>
</feature>
<evidence type="ECO:0000313" key="3">
    <source>
        <dbReference type="Proteomes" id="UP000276834"/>
    </source>
</evidence>
<evidence type="ECO:0000256" key="1">
    <source>
        <dbReference type="SAM" id="MobiDB-lite"/>
    </source>
</evidence>
<feature type="region of interest" description="Disordered" evidence="1">
    <location>
        <begin position="533"/>
        <end position="559"/>
    </location>
</feature>
<reference evidence="2 3" key="1">
    <citation type="journal article" date="2018" name="Proc. R. Soc. B">
        <title>A non-coding region near Follistatin controls head colour polymorphism in the Gouldian finch.</title>
        <authorList>
            <person name="Toomey M.B."/>
            <person name="Marques C.I."/>
            <person name="Andrade P."/>
            <person name="Araujo P.M."/>
            <person name="Sabatino S."/>
            <person name="Gazda M.A."/>
            <person name="Afonso S."/>
            <person name="Lopes R.J."/>
            <person name="Corbo J.C."/>
            <person name="Carneiro M."/>
        </authorList>
    </citation>
    <scope>NUCLEOTIDE SEQUENCE [LARGE SCALE GENOMIC DNA]</scope>
    <source>
        <strain evidence="2">Red01</strain>
        <tissue evidence="2">Muscle</tissue>
    </source>
</reference>
<feature type="compositionally biased region" description="Basic and acidic residues" evidence="1">
    <location>
        <begin position="69"/>
        <end position="85"/>
    </location>
</feature>
<comment type="caution">
    <text evidence="2">The sequence shown here is derived from an EMBL/GenBank/DDBJ whole genome shotgun (WGS) entry which is preliminary data.</text>
</comment>
<feature type="region of interest" description="Disordered" evidence="1">
    <location>
        <begin position="572"/>
        <end position="591"/>
    </location>
</feature>
<feature type="region of interest" description="Disordered" evidence="1">
    <location>
        <begin position="147"/>
        <end position="202"/>
    </location>
</feature>